<dbReference type="EMBL" id="VSSQ01051145">
    <property type="protein sequence ID" value="MPN05234.1"/>
    <property type="molecule type" value="Genomic_DNA"/>
</dbReference>
<dbReference type="AlphaFoldDB" id="A0A645EXS8"/>
<dbReference type="SUPFAM" id="SSF46785">
    <property type="entry name" value="Winged helix' DNA-binding domain"/>
    <property type="match status" value="1"/>
</dbReference>
<dbReference type="PANTHER" id="PTHR42756:SF1">
    <property type="entry name" value="TRANSCRIPTIONAL REPRESSOR OF EMRAB OPERON"/>
    <property type="match status" value="1"/>
</dbReference>
<dbReference type="InterPro" id="IPR036390">
    <property type="entry name" value="WH_DNA-bd_sf"/>
</dbReference>
<name>A0A645EXS8_9ZZZZ</name>
<keyword evidence="3" id="KW-0804">Transcription</keyword>
<evidence type="ECO:0000313" key="5">
    <source>
        <dbReference type="EMBL" id="MPN05234.1"/>
    </source>
</evidence>
<dbReference type="PRINTS" id="PR00598">
    <property type="entry name" value="HTHMARR"/>
</dbReference>
<dbReference type="InterPro" id="IPR036388">
    <property type="entry name" value="WH-like_DNA-bd_sf"/>
</dbReference>
<dbReference type="PROSITE" id="PS50995">
    <property type="entry name" value="HTH_MARR_2"/>
    <property type="match status" value="1"/>
</dbReference>
<keyword evidence="2" id="KW-0238">DNA-binding</keyword>
<accession>A0A645EXS8</accession>
<dbReference type="SMART" id="SM00347">
    <property type="entry name" value="HTH_MARR"/>
    <property type="match status" value="1"/>
</dbReference>
<dbReference type="Gene3D" id="1.10.10.10">
    <property type="entry name" value="Winged helix-like DNA-binding domain superfamily/Winged helix DNA-binding domain"/>
    <property type="match status" value="1"/>
</dbReference>
<evidence type="ECO:0000259" key="4">
    <source>
        <dbReference type="PROSITE" id="PS50995"/>
    </source>
</evidence>
<dbReference type="Pfam" id="PF12802">
    <property type="entry name" value="MarR_2"/>
    <property type="match status" value="1"/>
</dbReference>
<organism evidence="5">
    <name type="scientific">bioreactor metagenome</name>
    <dbReference type="NCBI Taxonomy" id="1076179"/>
    <lineage>
        <taxon>unclassified sequences</taxon>
        <taxon>metagenomes</taxon>
        <taxon>ecological metagenomes</taxon>
    </lineage>
</organism>
<protein>
    <recommendedName>
        <fullName evidence="4">HTH marR-type domain-containing protein</fullName>
    </recommendedName>
</protein>
<dbReference type="InterPro" id="IPR000835">
    <property type="entry name" value="HTH_MarR-typ"/>
</dbReference>
<dbReference type="CDD" id="cd00090">
    <property type="entry name" value="HTH_ARSR"/>
    <property type="match status" value="1"/>
</dbReference>
<gene>
    <name evidence="5" type="ORF">SDC9_152484</name>
</gene>
<proteinExistence type="predicted"/>
<evidence type="ECO:0000256" key="1">
    <source>
        <dbReference type="ARBA" id="ARBA00023015"/>
    </source>
</evidence>
<dbReference type="PANTHER" id="PTHR42756">
    <property type="entry name" value="TRANSCRIPTIONAL REGULATOR, MARR"/>
    <property type="match status" value="1"/>
</dbReference>
<dbReference type="GO" id="GO:0003677">
    <property type="term" value="F:DNA binding"/>
    <property type="evidence" value="ECO:0007669"/>
    <property type="project" value="UniProtKB-KW"/>
</dbReference>
<comment type="caution">
    <text evidence="5">The sequence shown here is derived from an EMBL/GenBank/DDBJ whole genome shotgun (WGS) entry which is preliminary data.</text>
</comment>
<evidence type="ECO:0000256" key="2">
    <source>
        <dbReference type="ARBA" id="ARBA00023125"/>
    </source>
</evidence>
<dbReference type="InterPro" id="IPR011991">
    <property type="entry name" value="ArsR-like_HTH"/>
</dbReference>
<reference evidence="5" key="1">
    <citation type="submission" date="2019-08" db="EMBL/GenBank/DDBJ databases">
        <authorList>
            <person name="Kucharzyk K."/>
            <person name="Murdoch R.W."/>
            <person name="Higgins S."/>
            <person name="Loffler F."/>
        </authorList>
    </citation>
    <scope>NUCLEOTIDE SEQUENCE</scope>
</reference>
<keyword evidence="1" id="KW-0805">Transcription regulation</keyword>
<sequence>MDLTVNEMHLLESVEKNGDNGITISDIAEDLHITLPSVTIAINKLMKKGYVEKKRGGSDGRMVYVVLTRHGHRVNLVHHKFHEDMVSAVSGELSEEEKDVLIIGMTKLNQFFQRKIVIMEE</sequence>
<feature type="domain" description="HTH marR-type" evidence="4">
    <location>
        <begin position="1"/>
        <end position="110"/>
    </location>
</feature>
<dbReference type="GO" id="GO:0003700">
    <property type="term" value="F:DNA-binding transcription factor activity"/>
    <property type="evidence" value="ECO:0007669"/>
    <property type="project" value="InterPro"/>
</dbReference>
<evidence type="ECO:0000256" key="3">
    <source>
        <dbReference type="ARBA" id="ARBA00023163"/>
    </source>
</evidence>